<sequence length="843" mass="99079">MPPKTNFGPCAIENCQYSTSKFCKFTELAAEKARNSKTLSILEYSHLIPNQHQLCDRHYLLIVEPNRNNPNYSKINETFQNLQKTEKSSELKWDNIHLEILDDKVCIPKQDFLNLVSNIEYLQKNQKDEIFEEITENFETINENIENINENNTPNEIKFATKLQLLTLVIYNQQRKFGNNPEYDPIKFKQMIEQNEPKLIRFFDELVEGLIPKTRSSYNQEEAKKSIVSFCYLFADIGLHLALAGTSYKGIDILSNTGLTVSSKTVLKFKQQIVEDHFKKISKYFNENIDCLYTFNLDDYHSIHEIRRPNDTFLSSTKHFATCTAKKVNFSTPILANYNNIPLFNPVNIDANNLCKYLKQIYSSLFDRSYNYSKSRWTSYSILELDKFESIDNLTIHLYEDAILELKEERSMKDLQLVDFKELELHSFDNYADALKMIINILLLNNYLKQNVIPIITDWPGQLFIRKIITYLKIQQSASNIPQVYKNFHPIIGPLHVALNSKETALIINYEFFKQLFHFVFGDKKKLAKKPKPWRINLLLELAQKAWQKIKKIILEKFGPYCKDTEYRMAIDLLDNIIPATLDIYAVLFRSGSYIEYIETIFRIWTFALKWSRKNYNKAPLAFLSDIFYWTDNNHPFNESIRSFLVHFNDYYVENMHCRIRAYTTKYSTTDEIIREAFVIGLGYQDTNFKSFHYYLLALEITVSTKQLPCGYSTKKIPSLINCDSCNTLLQNQYEAKVLICGHEYHIICYNIMEGRCKYCYDYYETGIKNNVKSFINRLEKGANILTEDDIDIDNDEDNENENNNNNNNNNDNDEVENLNLVLSEKDKIEQEFTDKLVNVLNW</sequence>
<keyword evidence="3" id="KW-1185">Reference proteome</keyword>
<accession>A0A397UED9</accession>
<protein>
    <submittedName>
        <fullName evidence="2">Uncharacterized protein</fullName>
    </submittedName>
</protein>
<dbReference type="AlphaFoldDB" id="A0A397UED9"/>
<dbReference type="OrthoDB" id="2402958at2759"/>
<organism evidence="2 3">
    <name type="scientific">Gigaspora rosea</name>
    <dbReference type="NCBI Taxonomy" id="44941"/>
    <lineage>
        <taxon>Eukaryota</taxon>
        <taxon>Fungi</taxon>
        <taxon>Fungi incertae sedis</taxon>
        <taxon>Mucoromycota</taxon>
        <taxon>Glomeromycotina</taxon>
        <taxon>Glomeromycetes</taxon>
        <taxon>Diversisporales</taxon>
        <taxon>Gigasporaceae</taxon>
        <taxon>Gigaspora</taxon>
    </lineage>
</organism>
<dbReference type="EMBL" id="QKWP01001477">
    <property type="protein sequence ID" value="RIB08675.1"/>
    <property type="molecule type" value="Genomic_DNA"/>
</dbReference>
<feature type="compositionally biased region" description="Low complexity" evidence="1">
    <location>
        <begin position="802"/>
        <end position="811"/>
    </location>
</feature>
<feature type="compositionally biased region" description="Acidic residues" evidence="1">
    <location>
        <begin position="791"/>
        <end position="801"/>
    </location>
</feature>
<feature type="region of interest" description="Disordered" evidence="1">
    <location>
        <begin position="791"/>
        <end position="815"/>
    </location>
</feature>
<name>A0A397UED9_9GLOM</name>
<gene>
    <name evidence="2" type="ORF">C2G38_2146941</name>
</gene>
<evidence type="ECO:0000313" key="3">
    <source>
        <dbReference type="Proteomes" id="UP000266673"/>
    </source>
</evidence>
<proteinExistence type="predicted"/>
<comment type="caution">
    <text evidence="2">The sequence shown here is derived from an EMBL/GenBank/DDBJ whole genome shotgun (WGS) entry which is preliminary data.</text>
</comment>
<evidence type="ECO:0000256" key="1">
    <source>
        <dbReference type="SAM" id="MobiDB-lite"/>
    </source>
</evidence>
<evidence type="ECO:0000313" key="2">
    <source>
        <dbReference type="EMBL" id="RIB08675.1"/>
    </source>
</evidence>
<dbReference type="Proteomes" id="UP000266673">
    <property type="component" value="Unassembled WGS sequence"/>
</dbReference>
<reference evidence="2 3" key="1">
    <citation type="submission" date="2018-06" db="EMBL/GenBank/DDBJ databases">
        <title>Comparative genomics reveals the genomic features of Rhizophagus irregularis, R. cerebriforme, R. diaphanum and Gigaspora rosea, and their symbiotic lifestyle signature.</title>
        <authorList>
            <person name="Morin E."/>
            <person name="San Clemente H."/>
            <person name="Chen E.C.H."/>
            <person name="De La Providencia I."/>
            <person name="Hainaut M."/>
            <person name="Kuo A."/>
            <person name="Kohler A."/>
            <person name="Murat C."/>
            <person name="Tang N."/>
            <person name="Roy S."/>
            <person name="Loubradou J."/>
            <person name="Henrissat B."/>
            <person name="Grigoriev I.V."/>
            <person name="Corradi N."/>
            <person name="Roux C."/>
            <person name="Martin F.M."/>
        </authorList>
    </citation>
    <scope>NUCLEOTIDE SEQUENCE [LARGE SCALE GENOMIC DNA]</scope>
    <source>
        <strain evidence="2 3">DAOM 194757</strain>
    </source>
</reference>